<dbReference type="InterPro" id="IPR025996">
    <property type="entry name" value="MT1864/Rv1816-like_C"/>
</dbReference>
<dbReference type="PROSITE" id="PS50977">
    <property type="entry name" value="HTH_TETR_2"/>
    <property type="match status" value="1"/>
</dbReference>
<comment type="caution">
    <text evidence="6">The sequence shown here is derived from an EMBL/GenBank/DDBJ whole genome shotgun (WGS) entry which is preliminary data.</text>
</comment>
<dbReference type="EMBL" id="BAAAVT010000009">
    <property type="protein sequence ID" value="GAA3064570.1"/>
    <property type="molecule type" value="Genomic_DNA"/>
</dbReference>
<dbReference type="InterPro" id="IPR036271">
    <property type="entry name" value="Tet_transcr_reg_TetR-rel_C_sf"/>
</dbReference>
<dbReference type="InterPro" id="IPR001647">
    <property type="entry name" value="HTH_TetR"/>
</dbReference>
<keyword evidence="2 4" id="KW-0238">DNA-binding</keyword>
<dbReference type="RefSeq" id="WP_344685771.1">
    <property type="nucleotide sequence ID" value="NZ_BAAAVT010000009.1"/>
</dbReference>
<dbReference type="Pfam" id="PF13305">
    <property type="entry name" value="TetR_C_33"/>
    <property type="match status" value="1"/>
</dbReference>
<feature type="DNA-binding region" description="H-T-H motif" evidence="4">
    <location>
        <begin position="32"/>
        <end position="51"/>
    </location>
</feature>
<feature type="domain" description="HTH tetR-type" evidence="5">
    <location>
        <begin position="9"/>
        <end position="69"/>
    </location>
</feature>
<dbReference type="Proteomes" id="UP001500236">
    <property type="component" value="Unassembled WGS sequence"/>
</dbReference>
<organism evidence="6 7">
    <name type="scientific">Nesterenkonia aethiopica</name>
    <dbReference type="NCBI Taxonomy" id="269144"/>
    <lineage>
        <taxon>Bacteria</taxon>
        <taxon>Bacillati</taxon>
        <taxon>Actinomycetota</taxon>
        <taxon>Actinomycetes</taxon>
        <taxon>Micrococcales</taxon>
        <taxon>Micrococcaceae</taxon>
        <taxon>Nesterenkonia</taxon>
    </lineage>
</organism>
<dbReference type="SUPFAM" id="SSF48498">
    <property type="entry name" value="Tetracyclin repressor-like, C-terminal domain"/>
    <property type="match status" value="1"/>
</dbReference>
<evidence type="ECO:0000259" key="5">
    <source>
        <dbReference type="PROSITE" id="PS50977"/>
    </source>
</evidence>
<dbReference type="InterPro" id="IPR050109">
    <property type="entry name" value="HTH-type_TetR-like_transc_reg"/>
</dbReference>
<dbReference type="SUPFAM" id="SSF46689">
    <property type="entry name" value="Homeodomain-like"/>
    <property type="match status" value="1"/>
</dbReference>
<accession>A0ABP6LXH7</accession>
<reference evidence="7" key="1">
    <citation type="journal article" date="2019" name="Int. J. Syst. Evol. Microbiol.">
        <title>The Global Catalogue of Microorganisms (GCM) 10K type strain sequencing project: providing services to taxonomists for standard genome sequencing and annotation.</title>
        <authorList>
            <consortium name="The Broad Institute Genomics Platform"/>
            <consortium name="The Broad Institute Genome Sequencing Center for Infectious Disease"/>
            <person name="Wu L."/>
            <person name="Ma J."/>
        </authorList>
    </citation>
    <scope>NUCLEOTIDE SEQUENCE [LARGE SCALE GENOMIC DNA]</scope>
    <source>
        <strain evidence="7">JCM 14309</strain>
    </source>
</reference>
<evidence type="ECO:0000256" key="2">
    <source>
        <dbReference type="ARBA" id="ARBA00023125"/>
    </source>
</evidence>
<dbReference type="PANTHER" id="PTHR30055:SF234">
    <property type="entry name" value="HTH-TYPE TRANSCRIPTIONAL REGULATOR BETI"/>
    <property type="match status" value="1"/>
</dbReference>
<protein>
    <submittedName>
        <fullName evidence="6">TetR/AcrR family transcriptional regulator</fullName>
    </submittedName>
</protein>
<evidence type="ECO:0000256" key="3">
    <source>
        <dbReference type="ARBA" id="ARBA00023163"/>
    </source>
</evidence>
<evidence type="ECO:0000313" key="7">
    <source>
        <dbReference type="Proteomes" id="UP001500236"/>
    </source>
</evidence>
<sequence length="203" mass="21526">MARPRTHDETVRTRLLEEASQVIADSGAQGLSLRSVARSSHTTTAAVYSLFGGREALIQAVVEEGFRRFGAVLAAVERTDDPGMDLLALGVAYREFALADPHFYRVMFESLGEGLSRPETPASPTFQVLRAAVARAMGLPQDESGEPGSSPDLDPAGRAALRLWALAHGLVSLELTGLVPGDADARGRDYVATLRAARGLVAG</sequence>
<dbReference type="Pfam" id="PF00440">
    <property type="entry name" value="TetR_N"/>
    <property type="match status" value="1"/>
</dbReference>
<evidence type="ECO:0000256" key="1">
    <source>
        <dbReference type="ARBA" id="ARBA00023015"/>
    </source>
</evidence>
<proteinExistence type="predicted"/>
<keyword evidence="3" id="KW-0804">Transcription</keyword>
<dbReference type="PANTHER" id="PTHR30055">
    <property type="entry name" value="HTH-TYPE TRANSCRIPTIONAL REGULATOR RUTR"/>
    <property type="match status" value="1"/>
</dbReference>
<name>A0ABP6LXH7_9MICC</name>
<keyword evidence="7" id="KW-1185">Reference proteome</keyword>
<dbReference type="Gene3D" id="1.10.357.10">
    <property type="entry name" value="Tetracycline Repressor, domain 2"/>
    <property type="match status" value="1"/>
</dbReference>
<gene>
    <name evidence="6" type="ORF">GCM10010529_17010</name>
</gene>
<dbReference type="InterPro" id="IPR009057">
    <property type="entry name" value="Homeodomain-like_sf"/>
</dbReference>
<evidence type="ECO:0000256" key="4">
    <source>
        <dbReference type="PROSITE-ProRule" id="PRU00335"/>
    </source>
</evidence>
<evidence type="ECO:0000313" key="6">
    <source>
        <dbReference type="EMBL" id="GAA3064570.1"/>
    </source>
</evidence>
<keyword evidence="1" id="KW-0805">Transcription regulation</keyword>